<reference evidence="8 9" key="1">
    <citation type="submission" date="2023-04" db="EMBL/GenBank/DDBJ databases">
        <title>A novel bacteria isolated from coastal sediment.</title>
        <authorList>
            <person name="Liu X.-J."/>
            <person name="Du Z.-J."/>
        </authorList>
    </citation>
    <scope>NUCLEOTIDE SEQUENCE [LARGE SCALE GENOMIC DNA]</scope>
    <source>
        <strain evidence="8 9">SDUM461004</strain>
    </source>
</reference>
<dbReference type="RefSeq" id="WP_308984399.1">
    <property type="nucleotide sequence ID" value="NZ_JARXIC010000007.1"/>
</dbReference>
<feature type="domain" description="Photolyase/cryptochrome alpha/beta" evidence="7">
    <location>
        <begin position="5"/>
        <end position="134"/>
    </location>
</feature>
<keyword evidence="4 6" id="KW-0274">FAD</keyword>
<dbReference type="Gene3D" id="1.10.579.10">
    <property type="entry name" value="DNA Cyclobutane Dipyrimidine Photolyase, subunit A, domain 3"/>
    <property type="match status" value="1"/>
</dbReference>
<comment type="similarity">
    <text evidence="6">Belongs to the DNA photolyase family.</text>
</comment>
<dbReference type="Pfam" id="PF03441">
    <property type="entry name" value="FAD_binding_7"/>
    <property type="match status" value="1"/>
</dbReference>
<dbReference type="PROSITE" id="PS51645">
    <property type="entry name" value="PHR_CRY_ALPHA_BETA"/>
    <property type="match status" value="1"/>
</dbReference>
<dbReference type="PANTHER" id="PTHR11455:SF9">
    <property type="entry name" value="CRYPTOCHROME CIRCADIAN CLOCK 5 ISOFORM X1"/>
    <property type="match status" value="1"/>
</dbReference>
<evidence type="ECO:0000256" key="5">
    <source>
        <dbReference type="ARBA" id="ARBA00022991"/>
    </source>
</evidence>
<dbReference type="PANTHER" id="PTHR11455">
    <property type="entry name" value="CRYPTOCHROME"/>
    <property type="match status" value="1"/>
</dbReference>
<organism evidence="8 9">
    <name type="scientific">Thalassobacterium sedimentorum</name>
    <dbReference type="NCBI Taxonomy" id="3041258"/>
    <lineage>
        <taxon>Bacteria</taxon>
        <taxon>Pseudomonadati</taxon>
        <taxon>Verrucomicrobiota</taxon>
        <taxon>Opitutia</taxon>
        <taxon>Puniceicoccales</taxon>
        <taxon>Coraliomargaritaceae</taxon>
        <taxon>Thalassobacterium</taxon>
    </lineage>
</organism>
<dbReference type="InterPro" id="IPR036155">
    <property type="entry name" value="Crypto/Photolyase_N_sf"/>
</dbReference>
<dbReference type="PRINTS" id="PR00147">
    <property type="entry name" value="DNAPHOTLYASE"/>
</dbReference>
<evidence type="ECO:0000313" key="9">
    <source>
        <dbReference type="Proteomes" id="UP001243717"/>
    </source>
</evidence>
<comment type="cofactor">
    <cofactor evidence="1">
        <name>(6R)-5,10-methylene-5,6,7,8-tetrahydrofolate</name>
        <dbReference type="ChEBI" id="CHEBI:15636"/>
    </cofactor>
</comment>
<sequence>MSQSTTTLFWFRQDLRFADNAALAAEITSGASIVPVFIWAPQEEGDWGPAAASRWWLHHALASFAEQWAAKGARLVLRQGNSLEELRTLIASTGATRVVWNRRYESPQREFDIEIKRELRSEGIEVDSYNSRLLIEPHAVATGTGKPYQVYTPYWKKVKDWPLDAVAEPDLEALRFPEEFPDSLALEQFNLLPQHAWDRGFYEQWSVSEADAIQCLEGFLAGGIQDYASARDRPDVCGTSQLSPYLYWGQIGPRQIVSRLKATCDLSQPGPATFLKEIYWREFAYHVLYHFPHTASHPLRAEYEDFPWVRNSTVLRAWQTGHTGYPIVDAGMRQLWQVGWMHNRVRMIVSSFLVKHLLHDWRDGARWFWETLVDADLASNTLGWQWSGGCGADAAPYFRIFNPILQGQKFDPEGEYVKRYLPELRRLPAKYIHKPWDAPESVLTSADVLLGRDYPRPIVEHRIGRERALAALKRFKS</sequence>
<keyword evidence="9" id="KW-1185">Reference proteome</keyword>
<dbReference type="InterPro" id="IPR002081">
    <property type="entry name" value="Cryptochrome/DNA_photolyase_1"/>
</dbReference>
<evidence type="ECO:0000256" key="2">
    <source>
        <dbReference type="ARBA" id="ARBA00001974"/>
    </source>
</evidence>
<evidence type="ECO:0000256" key="6">
    <source>
        <dbReference type="RuleBase" id="RU004182"/>
    </source>
</evidence>
<dbReference type="Proteomes" id="UP001243717">
    <property type="component" value="Unassembled WGS sequence"/>
</dbReference>
<dbReference type="EMBL" id="JARXIC010000007">
    <property type="protein sequence ID" value="MDQ8193912.1"/>
    <property type="molecule type" value="Genomic_DNA"/>
</dbReference>
<dbReference type="InterPro" id="IPR036134">
    <property type="entry name" value="Crypto/Photolyase_FAD-like_sf"/>
</dbReference>
<keyword evidence="8" id="KW-0456">Lyase</keyword>
<comment type="cofactor">
    <cofactor evidence="2">
        <name>FAD</name>
        <dbReference type="ChEBI" id="CHEBI:57692"/>
    </cofactor>
</comment>
<dbReference type="PROSITE" id="PS00691">
    <property type="entry name" value="DNA_PHOTOLYASES_1_2"/>
    <property type="match status" value="1"/>
</dbReference>
<name>A0ABU1AGT9_9BACT</name>
<dbReference type="InterPro" id="IPR006050">
    <property type="entry name" value="DNA_photolyase_N"/>
</dbReference>
<dbReference type="SUPFAM" id="SSF48173">
    <property type="entry name" value="Cryptochrome/photolyase FAD-binding domain"/>
    <property type="match status" value="1"/>
</dbReference>
<gene>
    <name evidence="8" type="ORF">QEH59_05720</name>
</gene>
<dbReference type="EC" id="4.1.99.3" evidence="8"/>
<dbReference type="InterPro" id="IPR014729">
    <property type="entry name" value="Rossmann-like_a/b/a_fold"/>
</dbReference>
<dbReference type="SUPFAM" id="SSF52425">
    <property type="entry name" value="Cryptochrome/photolyase, N-terminal domain"/>
    <property type="match status" value="1"/>
</dbReference>
<dbReference type="InterPro" id="IPR005101">
    <property type="entry name" value="Cryptochr/Photolyase_FAD-bd"/>
</dbReference>
<keyword evidence="3 6" id="KW-0285">Flavoprotein</keyword>
<proteinExistence type="inferred from homology"/>
<dbReference type="PROSITE" id="PS00394">
    <property type="entry name" value="DNA_PHOTOLYASES_1_1"/>
    <property type="match status" value="1"/>
</dbReference>
<evidence type="ECO:0000256" key="4">
    <source>
        <dbReference type="ARBA" id="ARBA00022827"/>
    </source>
</evidence>
<evidence type="ECO:0000313" key="8">
    <source>
        <dbReference type="EMBL" id="MDQ8193912.1"/>
    </source>
</evidence>
<evidence type="ECO:0000256" key="1">
    <source>
        <dbReference type="ARBA" id="ARBA00001932"/>
    </source>
</evidence>
<comment type="caution">
    <text evidence="8">The sequence shown here is derived from an EMBL/GenBank/DDBJ whole genome shotgun (WGS) entry which is preliminary data.</text>
</comment>
<dbReference type="Pfam" id="PF00875">
    <property type="entry name" value="DNA_photolyase"/>
    <property type="match status" value="1"/>
</dbReference>
<dbReference type="InterPro" id="IPR018394">
    <property type="entry name" value="DNA_photolyase_1_CS_C"/>
</dbReference>
<protein>
    <submittedName>
        <fullName evidence="8">Deoxyribodipyrimidine photo-lyase</fullName>
        <ecNumber evidence="8">4.1.99.3</ecNumber>
    </submittedName>
</protein>
<accession>A0ABU1AGT9</accession>
<dbReference type="GO" id="GO:0003904">
    <property type="term" value="F:deoxyribodipyrimidine photo-lyase activity"/>
    <property type="evidence" value="ECO:0007669"/>
    <property type="project" value="UniProtKB-EC"/>
</dbReference>
<evidence type="ECO:0000256" key="3">
    <source>
        <dbReference type="ARBA" id="ARBA00022630"/>
    </source>
</evidence>
<dbReference type="Gene3D" id="3.40.50.620">
    <property type="entry name" value="HUPs"/>
    <property type="match status" value="1"/>
</dbReference>
<evidence type="ECO:0000259" key="7">
    <source>
        <dbReference type="PROSITE" id="PS51645"/>
    </source>
</evidence>
<keyword evidence="5 6" id="KW-0157">Chromophore</keyword>
<dbReference type="Gene3D" id="1.25.40.80">
    <property type="match status" value="1"/>
</dbReference>